<reference evidence="1" key="1">
    <citation type="submission" date="2010-03" db="EMBL/GenBank/DDBJ databases">
        <title>The genome sequence of Ruminococcus sp. 18P13.</title>
        <authorList>
            <consortium name="metaHIT consortium -- http://www.metahit.eu/"/>
            <person name="Pajon A."/>
            <person name="Turner K."/>
            <person name="Parkhill J."/>
            <person name="Bernalier A."/>
        </authorList>
    </citation>
    <scope>NUCLEOTIDE SEQUENCE [LARGE SCALE GENOMIC DNA]</scope>
    <source>
        <strain evidence="1">Type strain: 18P13</strain>
    </source>
</reference>
<dbReference type="KEGG" id="rch:RUM_23660"/>
<reference evidence="1" key="2">
    <citation type="submission" date="2010-03" db="EMBL/GenBank/DDBJ databases">
        <authorList>
            <person name="Pajon A."/>
        </authorList>
    </citation>
    <scope>NUCLEOTIDE SEQUENCE</scope>
    <source>
        <strain evidence="1">Type strain: 18P13</strain>
    </source>
</reference>
<dbReference type="HOGENOM" id="CLU_130257_9_5_9"/>
<dbReference type="BioCyc" id="RCHA213810:RUM_RS11510-MONOMER"/>
<proteinExistence type="predicted"/>
<dbReference type="RefSeq" id="WP_015559263.1">
    <property type="nucleotide sequence ID" value="NC_021039.1"/>
</dbReference>
<name>D4LFG2_RUMC1</name>
<dbReference type="AlphaFoldDB" id="D4LFG2"/>
<dbReference type="STRING" id="213810.RUM_23660"/>
<dbReference type="OrthoDB" id="1682923at2"/>
<sequence length="99" mass="11141">MHPEIQTVANEIGNICSPKHIYLVSRKEDTAGTLVSFKLALVVSDKVESISELECALYAKVDCDYPFDLVLYRESEWNTLCADQRTFAWKIAQTGSVLL</sequence>
<gene>
    <name evidence="1" type="ordered locus">RUM_23660</name>
</gene>
<protein>
    <submittedName>
        <fullName evidence="1">Uncharacterized protein</fullName>
    </submittedName>
</protein>
<dbReference type="GeneID" id="83157009"/>
<evidence type="ECO:0000313" key="2">
    <source>
        <dbReference type="Proteomes" id="UP000007054"/>
    </source>
</evidence>
<accession>D4LFG2</accession>
<evidence type="ECO:0000313" key="1">
    <source>
        <dbReference type="EMBL" id="CBL18357.1"/>
    </source>
</evidence>
<organism evidence="1 2">
    <name type="scientific">Ruminococcus champanellensis (strain DSM 18848 / JCM 17042 / KCTC 15320 / 18P13)</name>
    <dbReference type="NCBI Taxonomy" id="213810"/>
    <lineage>
        <taxon>Bacteria</taxon>
        <taxon>Bacillati</taxon>
        <taxon>Bacillota</taxon>
        <taxon>Clostridia</taxon>
        <taxon>Eubacteriales</taxon>
        <taxon>Oscillospiraceae</taxon>
        <taxon>Ruminococcus</taxon>
    </lineage>
</organism>
<dbReference type="Proteomes" id="UP000007054">
    <property type="component" value="Chromosome"/>
</dbReference>
<dbReference type="EMBL" id="FP929052">
    <property type="protein sequence ID" value="CBL18357.1"/>
    <property type="molecule type" value="Genomic_DNA"/>
</dbReference>
<keyword evidence="2" id="KW-1185">Reference proteome</keyword>
<dbReference type="PATRIC" id="fig|213810.4.peg.2257"/>